<evidence type="ECO:0000259" key="5">
    <source>
        <dbReference type="PROSITE" id="PS51006"/>
    </source>
</evidence>
<name>A0A9W6ZXY4_9STRA</name>
<evidence type="ECO:0000313" key="6">
    <source>
        <dbReference type="EMBL" id="GMH59153.1"/>
    </source>
</evidence>
<dbReference type="PROSITE" id="PS51006">
    <property type="entry name" value="PABS_2"/>
    <property type="match status" value="1"/>
</dbReference>
<dbReference type="GO" id="GO:0008295">
    <property type="term" value="P:spermidine biosynthetic process"/>
    <property type="evidence" value="ECO:0007669"/>
    <property type="project" value="TreeGrafter"/>
</dbReference>
<dbReference type="AlphaFoldDB" id="A0A9W6ZXY4"/>
<dbReference type="Gene3D" id="3.40.50.150">
    <property type="entry name" value="Vaccinia Virus protein VP39"/>
    <property type="match status" value="1"/>
</dbReference>
<dbReference type="Pfam" id="PF17284">
    <property type="entry name" value="Spermine_synt_N"/>
    <property type="match status" value="1"/>
</dbReference>
<dbReference type="OrthoDB" id="38125at2759"/>
<dbReference type="Gene3D" id="2.30.140.10">
    <property type="entry name" value="Spermidine synthase, tetramerisation domain"/>
    <property type="match status" value="1"/>
</dbReference>
<keyword evidence="2 3" id="KW-0808">Transferase</keyword>
<feature type="compositionally biased region" description="Pro residues" evidence="4">
    <location>
        <begin position="12"/>
        <end position="24"/>
    </location>
</feature>
<dbReference type="Proteomes" id="UP001165082">
    <property type="component" value="Unassembled WGS sequence"/>
</dbReference>
<reference evidence="6" key="1">
    <citation type="submission" date="2022-07" db="EMBL/GenBank/DDBJ databases">
        <title>Genome analysis of Parmales, a sister group of diatoms, reveals the evolutionary specialization of diatoms from phago-mixotrophs to photoautotrophs.</title>
        <authorList>
            <person name="Ban H."/>
            <person name="Sato S."/>
            <person name="Yoshikawa S."/>
            <person name="Kazumasa Y."/>
            <person name="Nakamura Y."/>
            <person name="Ichinomiya M."/>
            <person name="Saitoh K."/>
            <person name="Sato N."/>
            <person name="Blanc-Mathieu R."/>
            <person name="Endo H."/>
            <person name="Kuwata A."/>
            <person name="Ogata H."/>
        </authorList>
    </citation>
    <scope>NUCLEOTIDE SEQUENCE</scope>
</reference>
<dbReference type="InterPro" id="IPR030373">
    <property type="entry name" value="PABS_CS"/>
</dbReference>
<dbReference type="InterPro" id="IPR029063">
    <property type="entry name" value="SAM-dependent_MTases_sf"/>
</dbReference>
<keyword evidence="3" id="KW-0620">Polyamine biosynthesis</keyword>
<dbReference type="PANTHER" id="PTHR11558:SF11">
    <property type="entry name" value="SPERMIDINE SYNTHASE"/>
    <property type="match status" value="1"/>
</dbReference>
<dbReference type="EMBL" id="BRXZ01000982">
    <property type="protein sequence ID" value="GMH59153.1"/>
    <property type="molecule type" value="Genomic_DNA"/>
</dbReference>
<dbReference type="InterPro" id="IPR037163">
    <property type="entry name" value="Spermidine_synt_N_sf"/>
</dbReference>
<feature type="region of interest" description="Disordered" evidence="4">
    <location>
        <begin position="1"/>
        <end position="31"/>
    </location>
</feature>
<dbReference type="HAMAP" id="MF_00198">
    <property type="entry name" value="Spermidine_synth"/>
    <property type="match status" value="1"/>
</dbReference>
<organism evidence="6 7">
    <name type="scientific">Triparma retinervis</name>
    <dbReference type="NCBI Taxonomy" id="2557542"/>
    <lineage>
        <taxon>Eukaryota</taxon>
        <taxon>Sar</taxon>
        <taxon>Stramenopiles</taxon>
        <taxon>Ochrophyta</taxon>
        <taxon>Bolidophyceae</taxon>
        <taxon>Parmales</taxon>
        <taxon>Triparmaceae</taxon>
        <taxon>Triparma</taxon>
    </lineage>
</organism>
<dbReference type="Pfam" id="PF01564">
    <property type="entry name" value="Spermine_synth"/>
    <property type="match status" value="1"/>
</dbReference>
<evidence type="ECO:0000256" key="2">
    <source>
        <dbReference type="ARBA" id="ARBA00022679"/>
    </source>
</evidence>
<keyword evidence="7" id="KW-1185">Reference proteome</keyword>
<comment type="caution">
    <text evidence="6">The sequence shown here is derived from an EMBL/GenBank/DDBJ whole genome shotgun (WGS) entry which is preliminary data.</text>
</comment>
<comment type="similarity">
    <text evidence="1">Belongs to the spermidine/spermine synthase family.</text>
</comment>
<dbReference type="InterPro" id="IPR030374">
    <property type="entry name" value="PABS"/>
</dbReference>
<feature type="active site" description="Proton acceptor" evidence="3">
    <location>
        <position position="201"/>
    </location>
</feature>
<sequence>MADTTTHHHTVTPPPSTPSTPATPPISSSSLSNGWFTESSLLWPGQRFSLSLDGHSASSILHQSTTPYQSILIFRSSHYGLVLCLDGVIQVTERDEFAYAECMSHVPMAASAANNGSARRVLIIGGGDGCVLREVLKHREVEEVVLVEIDEEIIRVAKAYLTGLHKGAFDDPRVRIINQDAFLFLMSPTSPAGTFDVIINDTSDPCGPSAQLYSPDFFRSMYSHLNPGGCVCSQVESCWLNRTLAADMVAASASVYDAVEYGMIQIPSYPTGGIGFVVGAKETEEGEVWDIL</sequence>
<dbReference type="SUPFAM" id="SSF53335">
    <property type="entry name" value="S-adenosyl-L-methionine-dependent methyltransferases"/>
    <property type="match status" value="1"/>
</dbReference>
<gene>
    <name evidence="6" type="ORF">TrRE_jg10254</name>
</gene>
<evidence type="ECO:0000256" key="1">
    <source>
        <dbReference type="ARBA" id="ARBA00007867"/>
    </source>
</evidence>
<dbReference type="InterPro" id="IPR035246">
    <property type="entry name" value="Spermidine_synt_N"/>
</dbReference>
<evidence type="ECO:0000256" key="3">
    <source>
        <dbReference type="PROSITE-ProRule" id="PRU00354"/>
    </source>
</evidence>
<feature type="domain" description="PABS" evidence="5">
    <location>
        <begin position="33"/>
        <end position="281"/>
    </location>
</feature>
<dbReference type="PANTHER" id="PTHR11558">
    <property type="entry name" value="SPERMIDINE/SPERMINE SYNTHASE"/>
    <property type="match status" value="1"/>
</dbReference>
<proteinExistence type="inferred from homology"/>
<dbReference type="CDD" id="cd02440">
    <property type="entry name" value="AdoMet_MTases"/>
    <property type="match status" value="1"/>
</dbReference>
<dbReference type="PROSITE" id="PS01330">
    <property type="entry name" value="PABS_1"/>
    <property type="match status" value="1"/>
</dbReference>
<dbReference type="NCBIfam" id="NF037959">
    <property type="entry name" value="MFS_SpdSyn"/>
    <property type="match status" value="1"/>
</dbReference>
<dbReference type="InterPro" id="IPR001045">
    <property type="entry name" value="Spermi_synthase"/>
</dbReference>
<dbReference type="GO" id="GO:0004766">
    <property type="term" value="F:spermidine synthase activity"/>
    <property type="evidence" value="ECO:0007669"/>
    <property type="project" value="TreeGrafter"/>
</dbReference>
<accession>A0A9W6ZXY4</accession>
<evidence type="ECO:0000313" key="7">
    <source>
        <dbReference type="Proteomes" id="UP001165082"/>
    </source>
</evidence>
<dbReference type="GO" id="GO:0005829">
    <property type="term" value="C:cytosol"/>
    <property type="evidence" value="ECO:0007669"/>
    <property type="project" value="TreeGrafter"/>
</dbReference>
<protein>
    <recommendedName>
        <fullName evidence="5">PABS domain-containing protein</fullName>
    </recommendedName>
</protein>
<evidence type="ECO:0000256" key="4">
    <source>
        <dbReference type="SAM" id="MobiDB-lite"/>
    </source>
</evidence>